<evidence type="ECO:0000256" key="2">
    <source>
        <dbReference type="ARBA" id="ARBA00022692"/>
    </source>
</evidence>
<feature type="compositionally biased region" description="Basic and acidic residues" evidence="5">
    <location>
        <begin position="83"/>
        <end position="96"/>
    </location>
</feature>
<sequence>MDWFLASRAIVRRMKTPEEWQKWLEQDCPSPRDSESGLVVLFAKRSTESSTSKARQTTEKSLLGGTEVELPMQENFVQSSHPSDMETRRQNDEKQDSYSAAVRHSLRTIPFSRNTFELITRAFYMHSSISRVISRADIPVFTHTKAVMEDEHGSKHDVSVFNLRTSNAWPVDLALTVTYFHHCNLKFAFIFGCDLKVEEEILSRLRLAGDDATHPLLLPGIIVEIERRRHVQIVDDIVNEVEARIHQLEVSPDTEEGMTTSQMEKSNKDKRSAWLNITYTRNCLQSWRKQLENIALHVDEVNRILLEGYGWSSNLTTPPPTPNAYEECPLINEEEIPIDLAQVVPEHSALCHEQPSERFVSIGCKIKSRTLAIIEEYDDKIRECSLRIEGMVMATQWAQGETSLEITKATSRDSKHMRSIALVTMLFLPGTFFAGVFSMSFFDWSGNNGQPLVSKYIWIYVLCTVLVTLVTLGLWYFLNIYRRRLSASNISAV</sequence>
<feature type="transmembrane region" description="Helical" evidence="6">
    <location>
        <begin position="457"/>
        <end position="478"/>
    </location>
</feature>
<comment type="subcellular location">
    <subcellularLocation>
        <location evidence="1">Membrane</location>
        <topology evidence="1">Multi-pass membrane protein</topology>
    </subcellularLocation>
</comment>
<keyword evidence="8" id="KW-1185">Reference proteome</keyword>
<dbReference type="Gene3D" id="1.20.58.340">
    <property type="entry name" value="Magnesium transport protein CorA, transmembrane region"/>
    <property type="match status" value="1"/>
</dbReference>
<dbReference type="EMBL" id="JAWHQM010000036">
    <property type="protein sequence ID" value="KAK5633815.1"/>
    <property type="molecule type" value="Genomic_DNA"/>
</dbReference>
<keyword evidence="4 6" id="KW-0472">Membrane</keyword>
<feature type="transmembrane region" description="Helical" evidence="6">
    <location>
        <begin position="420"/>
        <end position="442"/>
    </location>
</feature>
<reference evidence="7 8" key="1">
    <citation type="submission" date="2023-10" db="EMBL/GenBank/DDBJ databases">
        <title>Draft genome sequence of Xylaria bambusicola isolate GMP-LS, the root and basal stem rot pathogen of sugarcane in Indonesia.</title>
        <authorList>
            <person name="Selvaraj P."/>
            <person name="Muralishankar V."/>
            <person name="Muruganantham S."/>
            <person name="Sp S."/>
            <person name="Haryani S."/>
            <person name="Lau K.J.X."/>
            <person name="Naqvi N.I."/>
        </authorList>
    </citation>
    <scope>NUCLEOTIDE SEQUENCE [LARGE SCALE GENOMIC DNA]</scope>
    <source>
        <strain evidence="7">GMP-LS</strain>
    </source>
</reference>
<gene>
    <name evidence="7" type="ORF">RRF57_009529</name>
</gene>
<comment type="caution">
    <text evidence="7">The sequence shown here is derived from an EMBL/GenBank/DDBJ whole genome shotgun (WGS) entry which is preliminary data.</text>
</comment>
<keyword evidence="2 6" id="KW-0812">Transmembrane</keyword>
<evidence type="ECO:0000313" key="8">
    <source>
        <dbReference type="Proteomes" id="UP001305414"/>
    </source>
</evidence>
<evidence type="ECO:0000313" key="7">
    <source>
        <dbReference type="EMBL" id="KAK5633815.1"/>
    </source>
</evidence>
<dbReference type="GO" id="GO:0016020">
    <property type="term" value="C:membrane"/>
    <property type="evidence" value="ECO:0007669"/>
    <property type="project" value="UniProtKB-SubCell"/>
</dbReference>
<keyword evidence="3 6" id="KW-1133">Transmembrane helix</keyword>
<evidence type="ECO:0000256" key="5">
    <source>
        <dbReference type="SAM" id="MobiDB-lite"/>
    </source>
</evidence>
<dbReference type="AlphaFoldDB" id="A0AAN7Z1Q7"/>
<dbReference type="Proteomes" id="UP001305414">
    <property type="component" value="Unassembled WGS sequence"/>
</dbReference>
<organism evidence="7 8">
    <name type="scientific">Xylaria bambusicola</name>
    <dbReference type="NCBI Taxonomy" id="326684"/>
    <lineage>
        <taxon>Eukaryota</taxon>
        <taxon>Fungi</taxon>
        <taxon>Dikarya</taxon>
        <taxon>Ascomycota</taxon>
        <taxon>Pezizomycotina</taxon>
        <taxon>Sordariomycetes</taxon>
        <taxon>Xylariomycetidae</taxon>
        <taxon>Xylariales</taxon>
        <taxon>Xylariaceae</taxon>
        <taxon>Xylaria</taxon>
    </lineage>
</organism>
<feature type="region of interest" description="Disordered" evidence="5">
    <location>
        <begin position="45"/>
        <end position="99"/>
    </location>
</feature>
<dbReference type="InterPro" id="IPR045863">
    <property type="entry name" value="CorA_TM1_TM2"/>
</dbReference>
<accession>A0AAN7Z1Q7</accession>
<evidence type="ECO:0000256" key="6">
    <source>
        <dbReference type="SAM" id="Phobius"/>
    </source>
</evidence>
<protein>
    <submittedName>
        <fullName evidence="7">Uncharacterized protein</fullName>
    </submittedName>
</protein>
<name>A0AAN7Z1Q7_9PEZI</name>
<proteinExistence type="predicted"/>
<dbReference type="SUPFAM" id="SSF144083">
    <property type="entry name" value="Magnesium transport protein CorA, transmembrane region"/>
    <property type="match status" value="1"/>
</dbReference>
<evidence type="ECO:0000256" key="3">
    <source>
        <dbReference type="ARBA" id="ARBA00022989"/>
    </source>
</evidence>
<evidence type="ECO:0000256" key="4">
    <source>
        <dbReference type="ARBA" id="ARBA00023136"/>
    </source>
</evidence>
<evidence type="ECO:0000256" key="1">
    <source>
        <dbReference type="ARBA" id="ARBA00004141"/>
    </source>
</evidence>